<comment type="catalytic activity">
    <reaction evidence="17 18">
        <text>a ubiquinone + NADH + 5 H(+)(in) = a ubiquinol + NAD(+) + 4 H(+)(out)</text>
        <dbReference type="Rhea" id="RHEA:29091"/>
        <dbReference type="Rhea" id="RHEA-COMP:9565"/>
        <dbReference type="Rhea" id="RHEA-COMP:9566"/>
        <dbReference type="ChEBI" id="CHEBI:15378"/>
        <dbReference type="ChEBI" id="CHEBI:16389"/>
        <dbReference type="ChEBI" id="CHEBI:17976"/>
        <dbReference type="ChEBI" id="CHEBI:57540"/>
        <dbReference type="ChEBI" id="CHEBI:57945"/>
        <dbReference type="EC" id="7.1.1.2"/>
    </reaction>
</comment>
<keyword evidence="13 18" id="KW-0520">NAD</keyword>
<evidence type="ECO:0000256" key="16">
    <source>
        <dbReference type="ARBA" id="ARBA00023136"/>
    </source>
</evidence>
<accession>A0A7G8JRX6</accession>
<evidence type="ECO:0000256" key="18">
    <source>
        <dbReference type="RuleBase" id="RU003403"/>
    </source>
</evidence>
<feature type="transmembrane region" description="Helical" evidence="18">
    <location>
        <begin position="57"/>
        <end position="82"/>
    </location>
</feature>
<dbReference type="PANTHER" id="PTHR46552">
    <property type="entry name" value="NADH-UBIQUINONE OXIDOREDUCTASE CHAIN 2"/>
    <property type="match status" value="1"/>
</dbReference>
<dbReference type="PRINTS" id="PR01436">
    <property type="entry name" value="NADHDHGNASE2"/>
</dbReference>
<feature type="transmembrane region" description="Helical" evidence="18">
    <location>
        <begin position="304"/>
        <end position="322"/>
    </location>
</feature>
<dbReference type="EC" id="7.1.1.2" evidence="4 18"/>
<evidence type="ECO:0000256" key="15">
    <source>
        <dbReference type="ARBA" id="ARBA00023128"/>
    </source>
</evidence>
<evidence type="ECO:0000256" key="6">
    <source>
        <dbReference type="ARBA" id="ARBA00022448"/>
    </source>
</evidence>
<evidence type="ECO:0000256" key="3">
    <source>
        <dbReference type="ARBA" id="ARBA00007012"/>
    </source>
</evidence>
<feature type="transmembrane region" description="Helical" evidence="18">
    <location>
        <begin position="187"/>
        <end position="206"/>
    </location>
</feature>
<evidence type="ECO:0000313" key="20">
    <source>
        <dbReference type="EMBL" id="QNJ33324.1"/>
    </source>
</evidence>
<evidence type="ECO:0000256" key="10">
    <source>
        <dbReference type="ARBA" id="ARBA00022967"/>
    </source>
</evidence>
<keyword evidence="12 18" id="KW-1133">Transmembrane helix</keyword>
<keyword evidence="15 18" id="KW-0496">Mitochondrion</keyword>
<dbReference type="AlphaFoldDB" id="A0A7G8JRX6"/>
<protein>
    <recommendedName>
        <fullName evidence="5 18">NADH-ubiquinone oxidoreductase chain 2</fullName>
        <ecNumber evidence="4 18">7.1.1.2</ecNumber>
    </recommendedName>
</protein>
<evidence type="ECO:0000256" key="17">
    <source>
        <dbReference type="ARBA" id="ARBA00049551"/>
    </source>
</evidence>
<keyword evidence="11 18" id="KW-0249">Electron transport</keyword>
<feature type="transmembrane region" description="Helical" evidence="18">
    <location>
        <begin position="165"/>
        <end position="181"/>
    </location>
</feature>
<keyword evidence="7 18" id="KW-0679">Respiratory chain</keyword>
<evidence type="ECO:0000256" key="11">
    <source>
        <dbReference type="ARBA" id="ARBA00022982"/>
    </source>
</evidence>
<feature type="transmembrane region" description="Helical" evidence="18">
    <location>
        <begin position="116"/>
        <end position="136"/>
    </location>
</feature>
<keyword evidence="8 18" id="KW-0812">Transmembrane</keyword>
<keyword evidence="14 18" id="KW-0830">Ubiquinone</keyword>
<dbReference type="GO" id="GO:0005743">
    <property type="term" value="C:mitochondrial inner membrane"/>
    <property type="evidence" value="ECO:0007669"/>
    <property type="project" value="UniProtKB-SubCell"/>
</dbReference>
<geneLocation type="mitochondrion" evidence="20"/>
<evidence type="ECO:0000256" key="14">
    <source>
        <dbReference type="ARBA" id="ARBA00023075"/>
    </source>
</evidence>
<feature type="domain" description="NADH:quinone oxidoreductase/Mrp antiporter transmembrane" evidence="19">
    <location>
        <begin position="24"/>
        <end position="272"/>
    </location>
</feature>
<feature type="transmembrane region" description="Helical" evidence="18">
    <location>
        <begin position="88"/>
        <end position="109"/>
    </location>
</feature>
<evidence type="ECO:0000256" key="8">
    <source>
        <dbReference type="ARBA" id="ARBA00022692"/>
    </source>
</evidence>
<dbReference type="PANTHER" id="PTHR46552:SF1">
    <property type="entry name" value="NADH-UBIQUINONE OXIDOREDUCTASE CHAIN 2"/>
    <property type="match status" value="1"/>
</dbReference>
<evidence type="ECO:0000256" key="4">
    <source>
        <dbReference type="ARBA" id="ARBA00012944"/>
    </source>
</evidence>
<sequence>MYFNSTKVLLANCMVIGVTMSICSNNWISMWMGLEISILSFIPFMQTDKISSEESSIKYFIIQSMASAFLLLGIVSMLVGVSMDNETFLLNVSMLIKIGVAPFHNWVLFIVENLKYMVMFTLITIMKIPPLVIISYCTMNMEMSMLLSMTVGALFCLNQTSMRKIIAYSSIFNMGLMLMVIKSNVTWVSYMLIYSTLIFTMMILLKQMKVNFINQMILNKFNPWIKINLWMNMLSMGGMPPLMGFLPKIMTMQMMIKENSLMMMTMMILSSLLVMMFYLRLAFTTMFNFNTMLKWNMQYYKMKFSTLWVNLLMPLVISMKNFS</sequence>
<dbReference type="GO" id="GO:0006120">
    <property type="term" value="P:mitochondrial electron transport, NADH to ubiquinone"/>
    <property type="evidence" value="ECO:0007669"/>
    <property type="project" value="InterPro"/>
</dbReference>
<evidence type="ECO:0000256" key="5">
    <source>
        <dbReference type="ARBA" id="ARBA00021008"/>
    </source>
</evidence>
<dbReference type="InterPro" id="IPR050175">
    <property type="entry name" value="Complex_I_Subunit_2"/>
</dbReference>
<evidence type="ECO:0000256" key="9">
    <source>
        <dbReference type="ARBA" id="ARBA00022792"/>
    </source>
</evidence>
<evidence type="ECO:0000256" key="1">
    <source>
        <dbReference type="ARBA" id="ARBA00003257"/>
    </source>
</evidence>
<dbReference type="Pfam" id="PF00361">
    <property type="entry name" value="Proton_antipo_M"/>
    <property type="match status" value="1"/>
</dbReference>
<evidence type="ECO:0000259" key="19">
    <source>
        <dbReference type="Pfam" id="PF00361"/>
    </source>
</evidence>
<keyword evidence="6" id="KW-0813">Transport</keyword>
<comment type="function">
    <text evidence="1">Core subunit of the mitochondrial membrane respiratory chain NADH dehydrogenase (Complex I) that is believed to belong to the minimal assembly required for catalysis. Complex I functions in the transfer of electrons from NADH to the respiratory chain. The immediate electron acceptor for the enzyme is believed to be ubiquinone.</text>
</comment>
<dbReference type="GO" id="GO:0008137">
    <property type="term" value="F:NADH dehydrogenase (ubiquinone) activity"/>
    <property type="evidence" value="ECO:0007669"/>
    <property type="project" value="UniProtKB-EC"/>
</dbReference>
<keyword evidence="10 18" id="KW-1278">Translocase</keyword>
<organism evidence="20">
    <name type="scientific">Chanohirata hamata</name>
    <dbReference type="NCBI Taxonomy" id="3032134"/>
    <lineage>
        <taxon>Eukaryota</taxon>
        <taxon>Metazoa</taxon>
        <taxon>Ecdysozoa</taxon>
        <taxon>Arthropoda</taxon>
        <taxon>Hexapoda</taxon>
        <taxon>Insecta</taxon>
        <taxon>Pterygota</taxon>
        <taxon>Neoptera</taxon>
        <taxon>Paraneoptera</taxon>
        <taxon>Hemiptera</taxon>
        <taxon>Auchenorrhyncha</taxon>
        <taxon>Membracoidea</taxon>
        <taxon>Cicadellidae</taxon>
        <taxon>Deltocephalinae</taxon>
        <taxon>Penthimiini</taxon>
        <taxon>Chanohirata</taxon>
    </lineage>
</organism>
<dbReference type="InterPro" id="IPR001750">
    <property type="entry name" value="ND/Mrp_TM"/>
</dbReference>
<dbReference type="InterPro" id="IPR003917">
    <property type="entry name" value="NADH_UbQ_OxRdtase_chain2"/>
</dbReference>
<evidence type="ECO:0000256" key="13">
    <source>
        <dbReference type="ARBA" id="ARBA00023027"/>
    </source>
</evidence>
<evidence type="ECO:0000256" key="7">
    <source>
        <dbReference type="ARBA" id="ARBA00022660"/>
    </source>
</evidence>
<dbReference type="EMBL" id="MN922303">
    <property type="protein sequence ID" value="QNJ33324.1"/>
    <property type="molecule type" value="Genomic_DNA"/>
</dbReference>
<keyword evidence="9 18" id="KW-0999">Mitochondrion inner membrane</keyword>
<evidence type="ECO:0000256" key="2">
    <source>
        <dbReference type="ARBA" id="ARBA00004448"/>
    </source>
</evidence>
<gene>
    <name evidence="20" type="primary">NADH2</name>
</gene>
<feature type="transmembrane region" description="Helical" evidence="18">
    <location>
        <begin position="227"/>
        <end position="249"/>
    </location>
</feature>
<name>A0A7G8JRX6_9HEMI</name>
<evidence type="ECO:0000256" key="12">
    <source>
        <dbReference type="ARBA" id="ARBA00022989"/>
    </source>
</evidence>
<comment type="function">
    <text evidence="18">Core subunit of the mitochondrial membrane respiratory chain NADH dehydrogenase (Complex I) which catalyzes electron transfer from NADH through the respiratory chain, using ubiquinone as an electron acceptor. Essential for the catalytic activity and assembly of complex I.</text>
</comment>
<comment type="similarity">
    <text evidence="3 18">Belongs to the complex I subunit 2 family.</text>
</comment>
<proteinExistence type="inferred from homology"/>
<comment type="subcellular location">
    <subcellularLocation>
        <location evidence="2 18">Mitochondrion inner membrane</location>
        <topology evidence="2 18">Multi-pass membrane protein</topology>
    </subcellularLocation>
</comment>
<reference evidence="20" key="1">
    <citation type="journal article" date="2020" name="Mitochondrial DNA Part B Resour">
        <title>Complete mitogenome of Reticuluma hamata (Hemiptera: Cicadellidae: Deltocephalinae) from China.</title>
        <authorList>
            <person name="Xu T.-L."/>
            <person name="Dai R.-H."/>
        </authorList>
    </citation>
    <scope>NUCLEOTIDE SEQUENCE</scope>
</reference>
<feature type="transmembrane region" description="Helical" evidence="18">
    <location>
        <begin position="261"/>
        <end position="283"/>
    </location>
</feature>
<keyword evidence="16 18" id="KW-0472">Membrane</keyword>